<reference evidence="1" key="1">
    <citation type="submission" date="2022-01" db="EMBL/GenBank/DDBJ databases">
        <authorList>
            <person name="King R."/>
        </authorList>
    </citation>
    <scope>NUCLEOTIDE SEQUENCE</scope>
</reference>
<dbReference type="EMBL" id="OV725077">
    <property type="protein sequence ID" value="CAH1389334.1"/>
    <property type="molecule type" value="Genomic_DNA"/>
</dbReference>
<evidence type="ECO:0000313" key="1">
    <source>
        <dbReference type="EMBL" id="CAH1389334.1"/>
    </source>
</evidence>
<name>A0A9P0DWL1_NEZVI</name>
<dbReference type="AlphaFoldDB" id="A0A9P0DWL1"/>
<proteinExistence type="predicted"/>
<sequence>MAAWQMRQKETLIIAGSWGGGAAWWPSSQPKADRRSDARATFSRSRATVNQLPSFKELYHGGCPYLPGCLPPLPGTGEYFLSLL</sequence>
<organism evidence="1 2">
    <name type="scientific">Nezara viridula</name>
    <name type="common">Southern green stink bug</name>
    <name type="synonym">Cimex viridulus</name>
    <dbReference type="NCBI Taxonomy" id="85310"/>
    <lineage>
        <taxon>Eukaryota</taxon>
        <taxon>Metazoa</taxon>
        <taxon>Ecdysozoa</taxon>
        <taxon>Arthropoda</taxon>
        <taxon>Hexapoda</taxon>
        <taxon>Insecta</taxon>
        <taxon>Pterygota</taxon>
        <taxon>Neoptera</taxon>
        <taxon>Paraneoptera</taxon>
        <taxon>Hemiptera</taxon>
        <taxon>Heteroptera</taxon>
        <taxon>Panheteroptera</taxon>
        <taxon>Pentatomomorpha</taxon>
        <taxon>Pentatomoidea</taxon>
        <taxon>Pentatomidae</taxon>
        <taxon>Pentatominae</taxon>
        <taxon>Nezara</taxon>
    </lineage>
</organism>
<dbReference type="Proteomes" id="UP001152798">
    <property type="component" value="Chromosome 1"/>
</dbReference>
<gene>
    <name evidence="1" type="ORF">NEZAVI_LOCUS757</name>
</gene>
<accession>A0A9P0DWL1</accession>
<evidence type="ECO:0000313" key="2">
    <source>
        <dbReference type="Proteomes" id="UP001152798"/>
    </source>
</evidence>
<dbReference type="OrthoDB" id="10527443at2759"/>
<protein>
    <submittedName>
        <fullName evidence="1">Uncharacterized protein</fullName>
    </submittedName>
</protein>
<keyword evidence="2" id="KW-1185">Reference proteome</keyword>